<dbReference type="AlphaFoldDB" id="A0A2J6PMG1"/>
<proteinExistence type="predicted"/>
<name>A0A2J6PMG1_9HELO</name>
<dbReference type="Proteomes" id="UP000235672">
    <property type="component" value="Unassembled WGS sequence"/>
</dbReference>
<accession>A0A2J6PMG1</accession>
<evidence type="ECO:0000313" key="2">
    <source>
        <dbReference type="Proteomes" id="UP000235672"/>
    </source>
</evidence>
<keyword evidence="2" id="KW-1185">Reference proteome</keyword>
<organism evidence="1 2">
    <name type="scientific">Hyaloscypha hepaticicola</name>
    <dbReference type="NCBI Taxonomy" id="2082293"/>
    <lineage>
        <taxon>Eukaryota</taxon>
        <taxon>Fungi</taxon>
        <taxon>Dikarya</taxon>
        <taxon>Ascomycota</taxon>
        <taxon>Pezizomycotina</taxon>
        <taxon>Leotiomycetes</taxon>
        <taxon>Helotiales</taxon>
        <taxon>Hyaloscyphaceae</taxon>
        <taxon>Hyaloscypha</taxon>
    </lineage>
</organism>
<dbReference type="EMBL" id="KZ613515">
    <property type="protein sequence ID" value="PMD15221.1"/>
    <property type="molecule type" value="Genomic_DNA"/>
</dbReference>
<sequence length="168" mass="18150">MALKRQHHAKELMILIAKTTTRKRIDGQRIKPAPERSSMIPEVDVEALRMTILRVAEDLDLEGDGEPGGDVDVAGCEVGVGDWVGVADLLACIVPDPDGCHFVGDVKGPVFLLTEGQLNAGESTGRGGESAIVDRWDTDGLRCGNEVGDWRGCRGRDKTKNKKTEKGE</sequence>
<reference evidence="1 2" key="1">
    <citation type="submission" date="2016-05" db="EMBL/GenBank/DDBJ databases">
        <title>A degradative enzymes factory behind the ericoid mycorrhizal symbiosis.</title>
        <authorList>
            <consortium name="DOE Joint Genome Institute"/>
            <person name="Martino E."/>
            <person name="Morin E."/>
            <person name="Grelet G."/>
            <person name="Kuo A."/>
            <person name="Kohler A."/>
            <person name="Daghino S."/>
            <person name="Barry K."/>
            <person name="Choi C."/>
            <person name="Cichocki N."/>
            <person name="Clum A."/>
            <person name="Copeland A."/>
            <person name="Hainaut M."/>
            <person name="Haridas S."/>
            <person name="Labutti K."/>
            <person name="Lindquist E."/>
            <person name="Lipzen A."/>
            <person name="Khouja H.-R."/>
            <person name="Murat C."/>
            <person name="Ohm R."/>
            <person name="Olson A."/>
            <person name="Spatafora J."/>
            <person name="Veneault-Fourrey C."/>
            <person name="Henrissat B."/>
            <person name="Grigoriev I."/>
            <person name="Martin F."/>
            <person name="Perotto S."/>
        </authorList>
    </citation>
    <scope>NUCLEOTIDE SEQUENCE [LARGE SCALE GENOMIC DNA]</scope>
    <source>
        <strain evidence="1 2">UAMH 7357</strain>
    </source>
</reference>
<protein>
    <submittedName>
        <fullName evidence="1">Uncharacterized protein</fullName>
    </submittedName>
</protein>
<evidence type="ECO:0000313" key="1">
    <source>
        <dbReference type="EMBL" id="PMD15221.1"/>
    </source>
</evidence>
<gene>
    <name evidence="1" type="ORF">NA56DRAFT_664105</name>
</gene>